<evidence type="ECO:0000256" key="6">
    <source>
        <dbReference type="ARBA" id="ARBA00023065"/>
    </source>
</evidence>
<dbReference type="EMBL" id="CAIIXF020000011">
    <property type="protein sequence ID" value="CAH1798697.1"/>
    <property type="molecule type" value="Genomic_DNA"/>
</dbReference>
<keyword evidence="8 9" id="KW-0472">Membrane</keyword>
<organism evidence="10 11">
    <name type="scientific">Owenia fusiformis</name>
    <name type="common">Polychaete worm</name>
    <dbReference type="NCBI Taxonomy" id="6347"/>
    <lineage>
        <taxon>Eukaryota</taxon>
        <taxon>Metazoa</taxon>
        <taxon>Spiralia</taxon>
        <taxon>Lophotrochozoa</taxon>
        <taxon>Annelida</taxon>
        <taxon>Polychaeta</taxon>
        <taxon>Sedentaria</taxon>
        <taxon>Canalipalpata</taxon>
        <taxon>Sabellida</taxon>
        <taxon>Oweniida</taxon>
        <taxon>Oweniidae</taxon>
        <taxon>Owenia</taxon>
    </lineage>
</organism>
<dbReference type="InterPro" id="IPR008688">
    <property type="entry name" value="ATP_synth_Bsub_B/MI25"/>
</dbReference>
<name>A0A8J1XJV4_OWEFU</name>
<dbReference type="Proteomes" id="UP000749559">
    <property type="component" value="Unassembled WGS sequence"/>
</dbReference>
<dbReference type="AlphaFoldDB" id="A0A8J1XJV4"/>
<comment type="subcellular location">
    <subcellularLocation>
        <location evidence="9">Mitochondrion</location>
    </subcellularLocation>
    <subcellularLocation>
        <location evidence="9">Mitochondrion inner membrane</location>
    </subcellularLocation>
</comment>
<comment type="caution">
    <text evidence="10">The sequence shown here is derived from an EMBL/GenBank/DDBJ whole genome shotgun (WGS) entry which is preliminary data.</text>
</comment>
<keyword evidence="2 9" id="KW-0813">Transport</keyword>
<dbReference type="Pfam" id="PF05405">
    <property type="entry name" value="Mt_ATP-synt_B"/>
    <property type="match status" value="1"/>
</dbReference>
<dbReference type="InterPro" id="IPR013837">
    <property type="entry name" value="ATP_synth_F0_suB"/>
</dbReference>
<protein>
    <recommendedName>
        <fullName evidence="9">ATP synthase subunit b</fullName>
    </recommendedName>
</protein>
<evidence type="ECO:0000313" key="10">
    <source>
        <dbReference type="EMBL" id="CAH1798697.1"/>
    </source>
</evidence>
<evidence type="ECO:0000256" key="8">
    <source>
        <dbReference type="ARBA" id="ARBA00023136"/>
    </source>
</evidence>
<evidence type="ECO:0000256" key="5">
    <source>
        <dbReference type="ARBA" id="ARBA00022792"/>
    </source>
</evidence>
<evidence type="ECO:0000313" key="11">
    <source>
        <dbReference type="Proteomes" id="UP000749559"/>
    </source>
</evidence>
<accession>A0A8J1XJV4</accession>
<dbReference type="PANTHER" id="PTHR12733">
    <property type="entry name" value="MITOCHONDRIAL ATP SYNTHASE B CHAIN"/>
    <property type="match status" value="1"/>
</dbReference>
<dbReference type="OrthoDB" id="67388at2759"/>
<evidence type="ECO:0000256" key="7">
    <source>
        <dbReference type="ARBA" id="ARBA00023128"/>
    </source>
</evidence>
<keyword evidence="7 9" id="KW-0496">Mitochondrion</keyword>
<evidence type="ECO:0000256" key="4">
    <source>
        <dbReference type="ARBA" id="ARBA00022781"/>
    </source>
</evidence>
<evidence type="ECO:0000256" key="2">
    <source>
        <dbReference type="ARBA" id="ARBA00022448"/>
    </source>
</evidence>
<dbReference type="Gene3D" id="1.20.5.2210">
    <property type="match status" value="1"/>
</dbReference>
<sequence length="261" mass="30015">MFSRLALRTGAVLRQHVTKHPVIVVAARSGSTEQWDKANAIYYGPERDVKNFPITKMAEKTPNTRMGIFPESWFKYLEEKTGVSGPYVLGTGVVLTAFSKELLVIDHTFSELISFWIMFALVAKKFGPSIGKYLDELSESYMKAKWHQPIEDAKVNSKEMIKQIDEGLWREEGQTHLFEAKKENVDLQLEAQYRERLSEAYRAVKSRLDYQLDRQNTRIRFEQEHMVNWIVQNVIKGITPQQEKDAISKCIADLKGLAAKA</sequence>
<comment type="function">
    <text evidence="9">Subunit b, of the mitochondrial membrane ATP synthase complex (F(1)F(0) ATP synthase or Complex V) that produces ATP from ADP in the presence of a proton gradient across the membrane which is generated by electron transport complexes of the respiratory chain. ATP synthase complex consist of a soluble F(1) head domain - the catalytic core - and a membrane F(1) domain - the membrane proton channel. These two domains are linked by a central stalk rotating inside the F(1) region and a stationary peripheral stalk. During catalysis, ATP synthesis in the catalytic domain of F(1) is coupled via a rotary mechanism of the central stalk subunits to proton translocation. In vivo, can only synthesize ATP although its ATP hydrolase activity can be activated artificially in vitro. Part of the complex F(0) domain. Part of the complex F(0) domain and the peripheric stalk, which acts as a stator to hold the catalytic alpha(3)beta(3) subcomplex and subunit a/ATP6 static relative to the rotary elements.</text>
</comment>
<gene>
    <name evidence="10" type="ORF">OFUS_LOCUS22805</name>
</gene>
<evidence type="ECO:0000256" key="1">
    <source>
        <dbReference type="ARBA" id="ARBA00007479"/>
    </source>
</evidence>
<keyword evidence="3 9" id="KW-0138">CF(0)</keyword>
<comment type="similarity">
    <text evidence="1 9">Belongs to the eukaryotic ATPase B chain family.</text>
</comment>
<dbReference type="GO" id="GO:0045259">
    <property type="term" value="C:proton-transporting ATP synthase complex"/>
    <property type="evidence" value="ECO:0007669"/>
    <property type="project" value="UniProtKB-KW"/>
</dbReference>
<reference evidence="10" key="1">
    <citation type="submission" date="2022-03" db="EMBL/GenBank/DDBJ databases">
        <authorList>
            <person name="Martin C."/>
        </authorList>
    </citation>
    <scope>NUCLEOTIDE SEQUENCE</scope>
</reference>
<evidence type="ECO:0000256" key="3">
    <source>
        <dbReference type="ARBA" id="ARBA00022547"/>
    </source>
</evidence>
<keyword evidence="11" id="KW-1185">Reference proteome</keyword>
<dbReference type="GO" id="GO:0046933">
    <property type="term" value="F:proton-transporting ATP synthase activity, rotational mechanism"/>
    <property type="evidence" value="ECO:0007669"/>
    <property type="project" value="TreeGrafter"/>
</dbReference>
<dbReference type="GO" id="GO:0005743">
    <property type="term" value="C:mitochondrial inner membrane"/>
    <property type="evidence" value="ECO:0007669"/>
    <property type="project" value="UniProtKB-SubCell"/>
</dbReference>
<dbReference type="SUPFAM" id="SSF161060">
    <property type="entry name" value="ATP synthase B chain-like"/>
    <property type="match status" value="1"/>
</dbReference>
<comment type="subunit">
    <text evidence="9">F-type ATPases have 2 components, CF(1) - the catalytic core - and CF(0) - the membrane proton channel. CF(1) and CF(0) have multiple subunits.</text>
</comment>
<keyword evidence="4 9" id="KW-0375">Hydrogen ion transport</keyword>
<keyword evidence="6 9" id="KW-0406">Ion transport</keyword>
<keyword evidence="5 9" id="KW-0999">Mitochondrion inner membrane</keyword>
<dbReference type="PANTHER" id="PTHR12733:SF3">
    <property type="entry name" value="ATP SYNTHASE F(0) COMPLEX SUBUNIT B1, MITOCHONDRIAL"/>
    <property type="match status" value="1"/>
</dbReference>
<evidence type="ECO:0000256" key="9">
    <source>
        <dbReference type="RuleBase" id="RU368017"/>
    </source>
</evidence>
<proteinExistence type="inferred from homology"/>